<keyword evidence="4" id="KW-1185">Reference proteome</keyword>
<protein>
    <submittedName>
        <fullName evidence="3">HIT family protein</fullName>
    </submittedName>
</protein>
<dbReference type="OrthoDB" id="9784774at2"/>
<feature type="short sequence motif" description="Histidine triad motif" evidence="1">
    <location>
        <begin position="126"/>
        <end position="130"/>
    </location>
</feature>
<dbReference type="InterPro" id="IPR011146">
    <property type="entry name" value="HIT-like"/>
</dbReference>
<proteinExistence type="predicted"/>
<reference evidence="3 4" key="1">
    <citation type="submission" date="2020-05" db="EMBL/GenBank/DDBJ databases">
        <title>Streptobacillus felis strain LHL191014123.</title>
        <authorList>
            <person name="Fawzy A."/>
            <person name="Rau J."/>
            <person name="Risse K."/>
            <person name="Schauerte N."/>
            <person name="Geiger C."/>
            <person name="Blom J."/>
            <person name="Imirzalioglu C."/>
            <person name="Falgenhauer J."/>
            <person name="Bach A."/>
            <person name="Herden C."/>
            <person name="Eisenberg T."/>
        </authorList>
    </citation>
    <scope>NUCLEOTIDE SEQUENCE [LARGE SCALE GENOMIC DNA]</scope>
    <source>
        <strain evidence="3 4">LHL191014123</strain>
    </source>
</reference>
<dbReference type="Pfam" id="PF01230">
    <property type="entry name" value="HIT"/>
    <property type="match status" value="1"/>
</dbReference>
<feature type="domain" description="HIT" evidence="2">
    <location>
        <begin position="35"/>
        <end position="141"/>
    </location>
</feature>
<evidence type="ECO:0000256" key="1">
    <source>
        <dbReference type="PROSITE-ProRule" id="PRU00464"/>
    </source>
</evidence>
<evidence type="ECO:0000259" key="2">
    <source>
        <dbReference type="PROSITE" id="PS51084"/>
    </source>
</evidence>
<name>A0A7Z0PHF6_9FUSO</name>
<evidence type="ECO:0000313" key="3">
    <source>
        <dbReference type="EMBL" id="NYV28305.1"/>
    </source>
</evidence>
<dbReference type="Gene3D" id="3.30.428.10">
    <property type="entry name" value="HIT-like"/>
    <property type="match status" value="1"/>
</dbReference>
<dbReference type="Proteomes" id="UP000526184">
    <property type="component" value="Unassembled WGS sequence"/>
</dbReference>
<dbReference type="InterPro" id="IPR036265">
    <property type="entry name" value="HIT-like_sf"/>
</dbReference>
<evidence type="ECO:0000313" key="4">
    <source>
        <dbReference type="Proteomes" id="UP000526184"/>
    </source>
</evidence>
<dbReference type="AlphaFoldDB" id="A0A7Z0PHF6"/>
<accession>A0A7Z0PHF6</accession>
<dbReference type="PANTHER" id="PTHR42997:SF1">
    <property type="entry name" value="AP-4-A PHOSPHORYLASE"/>
    <property type="match status" value="1"/>
</dbReference>
<sequence>MKIYYKDKEITMLDEKTQKELENMIKKNYDNLYNSNCIFCNEINEKDVFYETENFLCVWNKFPIQDGHILVISKKHYMNILDLEDEILFEMIKLQKKLIQILEEDKEVLGVTTSYNNGKIMHLETHFHFHLVPRYFNDGFWDEIKVNNVKFNKELFLERLSKN</sequence>
<dbReference type="RefSeq" id="WP_067322060.1">
    <property type="nucleotide sequence ID" value="NZ_CBCRWS010000019.1"/>
</dbReference>
<dbReference type="GO" id="GO:0003824">
    <property type="term" value="F:catalytic activity"/>
    <property type="evidence" value="ECO:0007669"/>
    <property type="project" value="InterPro"/>
</dbReference>
<dbReference type="PANTHER" id="PTHR42997">
    <property type="entry name" value="HIT FAMILY HYDROLASE"/>
    <property type="match status" value="1"/>
</dbReference>
<dbReference type="PROSITE" id="PS51084">
    <property type="entry name" value="HIT_2"/>
    <property type="match status" value="1"/>
</dbReference>
<organism evidence="3 4">
    <name type="scientific">Streptobacillus felis</name>
    <dbReference type="NCBI Taxonomy" id="1384509"/>
    <lineage>
        <taxon>Bacteria</taxon>
        <taxon>Fusobacteriati</taxon>
        <taxon>Fusobacteriota</taxon>
        <taxon>Fusobacteriia</taxon>
        <taxon>Fusobacteriales</taxon>
        <taxon>Leptotrichiaceae</taxon>
        <taxon>Streptobacillus</taxon>
    </lineage>
</organism>
<dbReference type="EMBL" id="JABMKT010000032">
    <property type="protein sequence ID" value="NYV28305.1"/>
    <property type="molecule type" value="Genomic_DNA"/>
</dbReference>
<gene>
    <name evidence="3" type="ORF">HP397_05755</name>
</gene>
<dbReference type="SUPFAM" id="SSF54197">
    <property type="entry name" value="HIT-like"/>
    <property type="match status" value="1"/>
</dbReference>
<dbReference type="InterPro" id="IPR052908">
    <property type="entry name" value="AP-4-A_phosphorylase"/>
</dbReference>
<comment type="caution">
    <text evidence="3">The sequence shown here is derived from an EMBL/GenBank/DDBJ whole genome shotgun (WGS) entry which is preliminary data.</text>
</comment>